<dbReference type="EMBL" id="CM035411">
    <property type="protein sequence ID" value="KAH7434285.1"/>
    <property type="molecule type" value="Genomic_DNA"/>
</dbReference>
<sequence length="141" mass="16285">METEAQEIEYEIARCRPRLTEDFFSYLRNEIGSIRFSVNQTKEMEDRLHELEVLNKVLEEGIEAYDKLTKDMLGARERLTRLLSSKDKKATLLDMVERNEVDRSLLSLLDENIAGASSQGQAEAVRFLEKIRGAVVKYITI</sequence>
<evidence type="ECO:0000313" key="2">
    <source>
        <dbReference type="Proteomes" id="UP000825935"/>
    </source>
</evidence>
<evidence type="ECO:0000313" key="1">
    <source>
        <dbReference type="EMBL" id="KAH7434285.1"/>
    </source>
</evidence>
<gene>
    <name evidence="1" type="ORF">KP509_06G009400</name>
</gene>
<dbReference type="OrthoDB" id="513821at2759"/>
<dbReference type="PANTHER" id="PTHR36333">
    <property type="entry name" value="DIMETHYLALLYL, ADENOSINE TRNA METHYLTHIOTRANSFERASE"/>
    <property type="match status" value="1"/>
</dbReference>
<protein>
    <submittedName>
        <fullName evidence="1">Uncharacterized protein</fullName>
    </submittedName>
</protein>
<dbReference type="GO" id="GO:0009570">
    <property type="term" value="C:chloroplast stroma"/>
    <property type="evidence" value="ECO:0007669"/>
    <property type="project" value="TreeGrafter"/>
</dbReference>
<proteinExistence type="predicted"/>
<organism evidence="1 2">
    <name type="scientific">Ceratopteris richardii</name>
    <name type="common">Triangle waterfern</name>
    <dbReference type="NCBI Taxonomy" id="49495"/>
    <lineage>
        <taxon>Eukaryota</taxon>
        <taxon>Viridiplantae</taxon>
        <taxon>Streptophyta</taxon>
        <taxon>Embryophyta</taxon>
        <taxon>Tracheophyta</taxon>
        <taxon>Polypodiopsida</taxon>
        <taxon>Polypodiidae</taxon>
        <taxon>Polypodiales</taxon>
        <taxon>Pteridineae</taxon>
        <taxon>Pteridaceae</taxon>
        <taxon>Parkerioideae</taxon>
        <taxon>Ceratopteris</taxon>
    </lineage>
</organism>
<keyword evidence="2" id="KW-1185">Reference proteome</keyword>
<reference evidence="1" key="1">
    <citation type="submission" date="2021-08" db="EMBL/GenBank/DDBJ databases">
        <title>WGS assembly of Ceratopteris richardii.</title>
        <authorList>
            <person name="Marchant D.B."/>
            <person name="Chen G."/>
            <person name="Jenkins J."/>
            <person name="Shu S."/>
            <person name="Leebens-Mack J."/>
            <person name="Grimwood J."/>
            <person name="Schmutz J."/>
            <person name="Soltis P."/>
            <person name="Soltis D."/>
            <person name="Chen Z.-H."/>
        </authorList>
    </citation>
    <scope>NUCLEOTIDE SEQUENCE</scope>
    <source>
        <strain evidence="1">Whitten #5841</strain>
        <tissue evidence="1">Leaf</tissue>
    </source>
</reference>
<dbReference type="Proteomes" id="UP000825935">
    <property type="component" value="Chromosome 6"/>
</dbReference>
<comment type="caution">
    <text evidence="1">The sequence shown here is derived from an EMBL/GenBank/DDBJ whole genome shotgun (WGS) entry which is preliminary data.</text>
</comment>
<name>A0A8T2UL97_CERRI</name>
<dbReference type="PANTHER" id="PTHR36333:SF1">
    <property type="entry name" value="DIMETHYLALLYL, ADENOSINE TRNA METHYLTHIOTRANSFERASE"/>
    <property type="match status" value="1"/>
</dbReference>
<accession>A0A8T2UL97</accession>
<dbReference type="AlphaFoldDB" id="A0A8T2UL97"/>